<comment type="caution">
    <text evidence="3">The sequence shown here is derived from an EMBL/GenBank/DDBJ whole genome shotgun (WGS) entry which is preliminary data.</text>
</comment>
<evidence type="ECO:0000313" key="3">
    <source>
        <dbReference type="EMBL" id="GAA2093456.1"/>
    </source>
</evidence>
<dbReference type="RefSeq" id="WP_344336161.1">
    <property type="nucleotide sequence ID" value="NZ_BAAAPZ010000004.1"/>
</dbReference>
<feature type="region of interest" description="Disordered" evidence="1">
    <location>
        <begin position="30"/>
        <end position="56"/>
    </location>
</feature>
<keyword evidence="4" id="KW-1185">Reference proteome</keyword>
<accession>A0ABP5I500</accession>
<evidence type="ECO:0000256" key="1">
    <source>
        <dbReference type="SAM" id="MobiDB-lite"/>
    </source>
</evidence>
<name>A0ABP5I500_9MICO</name>
<dbReference type="EMBL" id="BAAAPZ010000004">
    <property type="protein sequence ID" value="GAA2093456.1"/>
    <property type="molecule type" value="Genomic_DNA"/>
</dbReference>
<sequence>MAGSIIVSIVYSAVPILAIFIGFTVVRRDYGRPPGEPSQPRVPGSTRQTPAGQEES</sequence>
<organism evidence="3 4">
    <name type="scientific">Brevibacterium salitolerans</name>
    <dbReference type="NCBI Taxonomy" id="1403566"/>
    <lineage>
        <taxon>Bacteria</taxon>
        <taxon>Bacillati</taxon>
        <taxon>Actinomycetota</taxon>
        <taxon>Actinomycetes</taxon>
        <taxon>Micrococcales</taxon>
        <taxon>Brevibacteriaceae</taxon>
        <taxon>Brevibacterium</taxon>
    </lineage>
</organism>
<evidence type="ECO:0000256" key="2">
    <source>
        <dbReference type="SAM" id="Phobius"/>
    </source>
</evidence>
<gene>
    <name evidence="3" type="ORF">GCM10009823_11800</name>
</gene>
<keyword evidence="2" id="KW-0812">Transmembrane</keyword>
<keyword evidence="2" id="KW-1133">Transmembrane helix</keyword>
<feature type="transmembrane region" description="Helical" evidence="2">
    <location>
        <begin position="6"/>
        <end position="26"/>
    </location>
</feature>
<proteinExistence type="predicted"/>
<keyword evidence="2" id="KW-0472">Membrane</keyword>
<reference evidence="4" key="1">
    <citation type="journal article" date="2019" name="Int. J. Syst. Evol. Microbiol.">
        <title>The Global Catalogue of Microorganisms (GCM) 10K type strain sequencing project: providing services to taxonomists for standard genome sequencing and annotation.</title>
        <authorList>
            <consortium name="The Broad Institute Genomics Platform"/>
            <consortium name="The Broad Institute Genome Sequencing Center for Infectious Disease"/>
            <person name="Wu L."/>
            <person name="Ma J."/>
        </authorList>
    </citation>
    <scope>NUCLEOTIDE SEQUENCE [LARGE SCALE GENOMIC DNA]</scope>
    <source>
        <strain evidence="4">JCM 15900</strain>
    </source>
</reference>
<evidence type="ECO:0000313" key="4">
    <source>
        <dbReference type="Proteomes" id="UP001500984"/>
    </source>
</evidence>
<dbReference type="Proteomes" id="UP001500984">
    <property type="component" value="Unassembled WGS sequence"/>
</dbReference>
<protein>
    <submittedName>
        <fullName evidence="3">Uncharacterized protein</fullName>
    </submittedName>
</protein>
<feature type="compositionally biased region" description="Polar residues" evidence="1">
    <location>
        <begin position="45"/>
        <end position="56"/>
    </location>
</feature>